<name>A0ABX1R261_9ALTE</name>
<evidence type="ECO:0000313" key="2">
    <source>
        <dbReference type="Proteomes" id="UP000709336"/>
    </source>
</evidence>
<dbReference type="Pfam" id="PF12915">
    <property type="entry name" value="DUF3833"/>
    <property type="match status" value="1"/>
</dbReference>
<comment type="caution">
    <text evidence="1">The sequence shown here is derived from an EMBL/GenBank/DDBJ whole genome shotgun (WGS) entry which is preliminary data.</text>
</comment>
<evidence type="ECO:0000313" key="1">
    <source>
        <dbReference type="EMBL" id="NMH59275.1"/>
    </source>
</evidence>
<gene>
    <name evidence="1" type="ORF">HCJ96_04480</name>
</gene>
<sequence>MTNKLCYLLLAITVIIGGCSASIEGEQYEKMTPRFDLYAFFGTNVKGWGIVQDRSGNVIQRFTVDIKGSVQQNELVLDETFSYQLGNGPTKRTWKIERTAEGKFIGRANDISGPADGTSYGNAFHFTYRMDLPVGDDTYDVAFDDWFFAMGDDTIMNRSYIKKFGLVMAEVTIFMQHVD</sequence>
<proteinExistence type="predicted"/>
<keyword evidence="2" id="KW-1185">Reference proteome</keyword>
<dbReference type="RefSeq" id="WP_169209836.1">
    <property type="nucleotide sequence ID" value="NZ_JAATNW010000002.1"/>
</dbReference>
<dbReference type="EMBL" id="JAATNW010000002">
    <property type="protein sequence ID" value="NMH59275.1"/>
    <property type="molecule type" value="Genomic_DNA"/>
</dbReference>
<accession>A0ABX1R261</accession>
<reference evidence="1 2" key="1">
    <citation type="submission" date="2020-03" db="EMBL/GenBank/DDBJ databases">
        <title>Alteromonas ponticola sp. nov., isolated from seawater.</title>
        <authorList>
            <person name="Yoon J.-H."/>
            <person name="Kim Y.-O."/>
        </authorList>
    </citation>
    <scope>NUCLEOTIDE SEQUENCE [LARGE SCALE GENOMIC DNA]</scope>
    <source>
        <strain evidence="1 2">MYP5</strain>
    </source>
</reference>
<protein>
    <submittedName>
        <fullName evidence="1">DUF3833 domain-containing protein</fullName>
    </submittedName>
</protein>
<dbReference type="InterPro" id="IPR024409">
    <property type="entry name" value="DUF3833"/>
</dbReference>
<dbReference type="PROSITE" id="PS51257">
    <property type="entry name" value="PROKAR_LIPOPROTEIN"/>
    <property type="match status" value="1"/>
</dbReference>
<dbReference type="Proteomes" id="UP000709336">
    <property type="component" value="Unassembled WGS sequence"/>
</dbReference>
<organism evidence="1 2">
    <name type="scientific">Alteromonas ponticola</name>
    <dbReference type="NCBI Taxonomy" id="2720613"/>
    <lineage>
        <taxon>Bacteria</taxon>
        <taxon>Pseudomonadati</taxon>
        <taxon>Pseudomonadota</taxon>
        <taxon>Gammaproteobacteria</taxon>
        <taxon>Alteromonadales</taxon>
        <taxon>Alteromonadaceae</taxon>
        <taxon>Alteromonas/Salinimonas group</taxon>
        <taxon>Alteromonas</taxon>
    </lineage>
</organism>